<keyword evidence="3" id="KW-1185">Reference proteome</keyword>
<gene>
    <name evidence="2" type="ORF">AVEN_149958_1</name>
</gene>
<evidence type="ECO:0000313" key="2">
    <source>
        <dbReference type="EMBL" id="GBN12056.1"/>
    </source>
</evidence>
<dbReference type="OrthoDB" id="6469573at2759"/>
<comment type="caution">
    <text evidence="2">The sequence shown here is derived from an EMBL/GenBank/DDBJ whole genome shotgun (WGS) entry which is preliminary data.</text>
</comment>
<name>A0A4Y2LEM5_ARAVE</name>
<feature type="compositionally biased region" description="Basic and acidic residues" evidence="1">
    <location>
        <begin position="15"/>
        <end position="28"/>
    </location>
</feature>
<dbReference type="EMBL" id="BGPR01005641">
    <property type="protein sequence ID" value="GBN12056.1"/>
    <property type="molecule type" value="Genomic_DNA"/>
</dbReference>
<evidence type="ECO:0000313" key="3">
    <source>
        <dbReference type="Proteomes" id="UP000499080"/>
    </source>
</evidence>
<reference evidence="2 3" key="1">
    <citation type="journal article" date="2019" name="Sci. Rep.">
        <title>Orb-weaving spider Araneus ventricosus genome elucidates the spidroin gene catalogue.</title>
        <authorList>
            <person name="Kono N."/>
            <person name="Nakamura H."/>
            <person name="Ohtoshi R."/>
            <person name="Moran D.A.P."/>
            <person name="Shinohara A."/>
            <person name="Yoshida Y."/>
            <person name="Fujiwara M."/>
            <person name="Mori M."/>
            <person name="Tomita M."/>
            <person name="Arakawa K."/>
        </authorList>
    </citation>
    <scope>NUCLEOTIDE SEQUENCE [LARGE SCALE GENOMIC DNA]</scope>
</reference>
<dbReference type="AlphaFoldDB" id="A0A4Y2LEM5"/>
<sequence length="139" mass="16181">MSQSYATESSQQHVARNEASRERNRELRQSLSYSDRNEQRGNSRLRMQINRLNQLVKLDRVAFQYNSEIEYSLHPIVVVESMSKVCTNCKALKFKNEAPGMYCLRAPLEPLFSLVAGTTTESKYFLNNIRNYNICFLMT</sequence>
<dbReference type="Proteomes" id="UP000499080">
    <property type="component" value="Unassembled WGS sequence"/>
</dbReference>
<organism evidence="2 3">
    <name type="scientific">Araneus ventricosus</name>
    <name type="common">Orbweaver spider</name>
    <name type="synonym">Epeira ventricosa</name>
    <dbReference type="NCBI Taxonomy" id="182803"/>
    <lineage>
        <taxon>Eukaryota</taxon>
        <taxon>Metazoa</taxon>
        <taxon>Ecdysozoa</taxon>
        <taxon>Arthropoda</taxon>
        <taxon>Chelicerata</taxon>
        <taxon>Arachnida</taxon>
        <taxon>Araneae</taxon>
        <taxon>Araneomorphae</taxon>
        <taxon>Entelegynae</taxon>
        <taxon>Araneoidea</taxon>
        <taxon>Araneidae</taxon>
        <taxon>Araneus</taxon>
    </lineage>
</organism>
<feature type="region of interest" description="Disordered" evidence="1">
    <location>
        <begin position="1"/>
        <end position="44"/>
    </location>
</feature>
<proteinExistence type="predicted"/>
<evidence type="ECO:0000256" key="1">
    <source>
        <dbReference type="SAM" id="MobiDB-lite"/>
    </source>
</evidence>
<accession>A0A4Y2LEM5</accession>
<feature type="compositionally biased region" description="Polar residues" evidence="1">
    <location>
        <begin position="1"/>
        <end position="14"/>
    </location>
</feature>
<protein>
    <submittedName>
        <fullName evidence="2">Uncharacterized protein</fullName>
    </submittedName>
</protein>